<evidence type="ECO:0000313" key="3">
    <source>
        <dbReference type="Proteomes" id="UP000004506"/>
    </source>
</evidence>
<dbReference type="EMBL" id="ABJD02000101">
    <property type="protein sequence ID" value="EDU60117.1"/>
    <property type="molecule type" value="Genomic_DNA"/>
</dbReference>
<keyword evidence="1" id="KW-0732">Signal</keyword>
<protein>
    <submittedName>
        <fullName evidence="2">Uncharacterized protein</fullName>
    </submittedName>
</protein>
<reference evidence="3" key="1">
    <citation type="submission" date="2008-04" db="EMBL/GenBank/DDBJ databases">
        <title>Draft genome sequence of Providencia stuartii (ATCC 25827).</title>
        <authorList>
            <person name="Sudarsanam P."/>
            <person name="Ley R."/>
            <person name="Guruge J."/>
            <person name="Turnbaugh P.J."/>
            <person name="Mahowald M."/>
            <person name="Liep D."/>
            <person name="Gordon J."/>
        </authorList>
    </citation>
    <scope>NUCLEOTIDE SEQUENCE [LARGE SCALE GENOMIC DNA]</scope>
    <source>
        <strain evidence="3">ATCC 25827</strain>
    </source>
</reference>
<dbReference type="AlphaFoldDB" id="A0AA86Z100"/>
<name>A0AA86Z100_PROST</name>
<sequence>MDMKRWLVISMLLSLGSTVLGATDRYDDYLSRINSICKKHPEPANCEDEVNILLQNVLMNGDILSRCEKEEETGTMSTECKNFADFWMYLTK</sequence>
<dbReference type="Proteomes" id="UP000004506">
    <property type="component" value="Unassembled WGS sequence"/>
</dbReference>
<reference evidence="2 3" key="3">
    <citation type="submission" date="2008-05" db="EMBL/GenBank/DDBJ databases">
        <authorList>
            <person name="Fulton L."/>
            <person name="Clifton S."/>
            <person name="Fulton B."/>
            <person name="Xu J."/>
            <person name="Minx P."/>
            <person name="Pepin K.H."/>
            <person name="Johnson M."/>
            <person name="Thiruvilangam P."/>
            <person name="Bhonagiri V."/>
            <person name="Nash W.E."/>
            <person name="Mardis E.R."/>
            <person name="Wilson R.K."/>
        </authorList>
    </citation>
    <scope>NUCLEOTIDE SEQUENCE [LARGE SCALE GENOMIC DNA]</scope>
    <source>
        <strain evidence="2 3">ATCC 25827</strain>
    </source>
</reference>
<evidence type="ECO:0000256" key="1">
    <source>
        <dbReference type="SAM" id="SignalP"/>
    </source>
</evidence>
<proteinExistence type="predicted"/>
<organism evidence="2 3">
    <name type="scientific">Providencia stuartii ATCC 25827</name>
    <dbReference type="NCBI Taxonomy" id="471874"/>
    <lineage>
        <taxon>Bacteria</taxon>
        <taxon>Pseudomonadati</taxon>
        <taxon>Pseudomonadota</taxon>
        <taxon>Gammaproteobacteria</taxon>
        <taxon>Enterobacterales</taxon>
        <taxon>Morganellaceae</taxon>
        <taxon>Providencia</taxon>
    </lineage>
</organism>
<accession>A0AA86Z100</accession>
<feature type="signal peptide" evidence="1">
    <location>
        <begin position="1"/>
        <end position="22"/>
    </location>
</feature>
<evidence type="ECO:0000313" key="2">
    <source>
        <dbReference type="EMBL" id="EDU60117.1"/>
    </source>
</evidence>
<gene>
    <name evidence="2" type="ORF">PROSTU_03322</name>
</gene>
<reference evidence="3" key="2">
    <citation type="submission" date="2008-04" db="EMBL/GenBank/DDBJ databases">
        <title>Draft genome sequence of Providencia stuartii(ATCC 25827).</title>
        <authorList>
            <person name="Sudarsanam P."/>
            <person name="Ley R."/>
            <person name="Guruge J."/>
            <person name="Turnbaugh P.J."/>
            <person name="Mahowald M."/>
            <person name="Liep D."/>
            <person name="Gordon J."/>
        </authorList>
    </citation>
    <scope>NUCLEOTIDE SEQUENCE [LARGE SCALE GENOMIC DNA]</scope>
    <source>
        <strain evidence="3">ATCC 25827</strain>
    </source>
</reference>
<comment type="caution">
    <text evidence="2">The sequence shown here is derived from an EMBL/GenBank/DDBJ whole genome shotgun (WGS) entry which is preliminary data.</text>
</comment>
<feature type="chain" id="PRO_5041664291" evidence="1">
    <location>
        <begin position="23"/>
        <end position="92"/>
    </location>
</feature>